<evidence type="ECO:0000313" key="1">
    <source>
        <dbReference type="EMBL" id="CAG9931274.1"/>
    </source>
</evidence>
<dbReference type="EMBL" id="OU912926">
    <property type="protein sequence ID" value="CAG9931274.1"/>
    <property type="molecule type" value="Genomic_DNA"/>
</dbReference>
<gene>
    <name evidence="1" type="ORF">NTG6680_0021</name>
</gene>
<accession>A0ABM8YUZ2</accession>
<evidence type="ECO:0000313" key="2">
    <source>
        <dbReference type="Proteomes" id="UP000839052"/>
    </source>
</evidence>
<keyword evidence="2" id="KW-1185">Reference proteome</keyword>
<protein>
    <submittedName>
        <fullName evidence="1">Uncharacterized protein</fullName>
    </submittedName>
</protein>
<dbReference type="RefSeq" id="WP_239795389.1">
    <property type="nucleotide sequence ID" value="NZ_OU912926.1"/>
</dbReference>
<proteinExistence type="predicted"/>
<organism evidence="1 2">
    <name type="scientific">Candidatus Nitrotoga arctica</name>
    <dbReference type="NCBI Taxonomy" id="453162"/>
    <lineage>
        <taxon>Bacteria</taxon>
        <taxon>Pseudomonadati</taxon>
        <taxon>Pseudomonadota</taxon>
        <taxon>Betaproteobacteria</taxon>
        <taxon>Nitrosomonadales</taxon>
        <taxon>Gallionellaceae</taxon>
        <taxon>Candidatus Nitrotoga</taxon>
    </lineage>
</organism>
<name>A0ABM8YUZ2_9PROT</name>
<reference evidence="1 2" key="1">
    <citation type="submission" date="2021-10" db="EMBL/GenBank/DDBJ databases">
        <authorList>
            <person name="Koch H."/>
        </authorList>
    </citation>
    <scope>NUCLEOTIDE SEQUENCE [LARGE SCALE GENOMIC DNA]</scope>
    <source>
        <strain evidence="1">6680</strain>
    </source>
</reference>
<dbReference type="Proteomes" id="UP000839052">
    <property type="component" value="Chromosome"/>
</dbReference>
<sequence length="178" mass="20508">MSQQIRTINTLVLPDQEKPFFRICMQQTICENVRDLFRFKFHDSPPEEPIHLVAYYDSKDSITLPVCYIHFYEWQGCLLCGGACVDQRVLKKMSPEERASLRNAGGAYYLSLSTAFKHFQDKTLGVFGYCGDPLSERISLRAGFEKTPFKYVIAWWSSTMQDTGKLALIEKVRELGPF</sequence>